<dbReference type="STRING" id="314230.DSM3645_15335"/>
<accession>A3ZZB1</accession>
<dbReference type="Proteomes" id="UP000004358">
    <property type="component" value="Unassembled WGS sequence"/>
</dbReference>
<dbReference type="RefSeq" id="WP_002650965.1">
    <property type="nucleotide sequence ID" value="NZ_CH672376.1"/>
</dbReference>
<comment type="caution">
    <text evidence="1">The sequence shown here is derived from an EMBL/GenBank/DDBJ whole genome shotgun (WGS) entry which is preliminary data.</text>
</comment>
<dbReference type="AlphaFoldDB" id="A3ZZB1"/>
<evidence type="ECO:0000313" key="2">
    <source>
        <dbReference type="Proteomes" id="UP000004358"/>
    </source>
</evidence>
<dbReference type="HOGENOM" id="CLU_3096174_0_0_0"/>
<sequence length="51" mass="5421">MLTVQSPAAAGQTKLQLPPQINPADFHLTALVQSRADQKIKFAAQAEFAAS</sequence>
<gene>
    <name evidence="1" type="ORF">DSM3645_15335</name>
</gene>
<proteinExistence type="predicted"/>
<protein>
    <submittedName>
        <fullName evidence="1">Uncharacterized protein</fullName>
    </submittedName>
</protein>
<organism evidence="1 2">
    <name type="scientific">Blastopirellula marina DSM 3645</name>
    <dbReference type="NCBI Taxonomy" id="314230"/>
    <lineage>
        <taxon>Bacteria</taxon>
        <taxon>Pseudomonadati</taxon>
        <taxon>Planctomycetota</taxon>
        <taxon>Planctomycetia</taxon>
        <taxon>Pirellulales</taxon>
        <taxon>Pirellulaceae</taxon>
        <taxon>Blastopirellula</taxon>
    </lineage>
</organism>
<dbReference type="EMBL" id="AANZ01000023">
    <property type="protein sequence ID" value="EAQ78162.1"/>
    <property type="molecule type" value="Genomic_DNA"/>
</dbReference>
<evidence type="ECO:0000313" key="1">
    <source>
        <dbReference type="EMBL" id="EAQ78162.1"/>
    </source>
</evidence>
<reference evidence="1 2" key="1">
    <citation type="submission" date="2006-02" db="EMBL/GenBank/DDBJ databases">
        <authorList>
            <person name="Amann R."/>
            <person name="Ferriera S."/>
            <person name="Johnson J."/>
            <person name="Kravitz S."/>
            <person name="Halpern A."/>
            <person name="Remington K."/>
            <person name="Beeson K."/>
            <person name="Tran B."/>
            <person name="Rogers Y.-H."/>
            <person name="Friedman R."/>
            <person name="Venter J.C."/>
        </authorList>
    </citation>
    <scope>NUCLEOTIDE SEQUENCE [LARGE SCALE GENOMIC DNA]</scope>
    <source>
        <strain evidence="1 2">DSM 3645</strain>
    </source>
</reference>
<name>A3ZZB1_9BACT</name>